<protein>
    <submittedName>
        <fullName evidence="1">Uncharacterized protein</fullName>
    </submittedName>
</protein>
<organism evidence="1">
    <name type="scientific">Haptolina ericina</name>
    <dbReference type="NCBI Taxonomy" id="156174"/>
    <lineage>
        <taxon>Eukaryota</taxon>
        <taxon>Haptista</taxon>
        <taxon>Haptophyta</taxon>
        <taxon>Prymnesiophyceae</taxon>
        <taxon>Prymnesiales</taxon>
        <taxon>Prymnesiaceae</taxon>
        <taxon>Haptolina</taxon>
    </lineage>
</organism>
<sequence length="632" mass="68639">MWLLDETVLDPDSEEGRKLMMDALHEAEDECASPIAAMVEPPPSNSIEDALSDTKALGHSYHFGPPRLSCSVPWGLMLLRDAVPDHSMLSRAAAPVAALDSRGELTIQVDWDCLNEETLPGPVRLVVRQRGIVVACAKGTGPPVPLSITFSIGAATPGEIFVAQLSWLGGIRHLHCLAPLHTPVPLDGLLAPPGAVSGMPTRAALIAEDRLTTSLPLAYLPSRGLGIELELLTFAPEPTLTGCFTKEAEVHALLKSIALQELAEQGGSWWGQEAVRDKNGEPPPSTSPLTPSLCWLLARCKLWTHEVDDHVMFSSINIARRAVNEQDVKVVQEAGEDLVRLHAGGRGTMKSEFKSPSPTVGALNFSNHGAAEITCFLRVLCHLGAGAPALSASANGGCSLHVHVNVRSSNAGGDQFTCLEIMNVFFAWVRFDLVTARFARPWMWREPSMAPLYATGSEFVWREMAWEQGTVAATHCATYDVPIFVNAVRQLWESKGFGALSEDAKIEELFGRSPKSPASGIGRYCSLNLRRLTTFGTLEFRRFQGTLDDALIVRWAHFCVAFVECFRNSGYGERVLNAASIDDALNTIITQQEEATADTLMDEMQGFVDQRTATCFMGNSGAMQKSVETDSD</sequence>
<name>A0A7S3FBF0_9EUKA</name>
<gene>
    <name evidence="1" type="ORF">HERI1096_LOCUS30099</name>
</gene>
<reference evidence="1" key="1">
    <citation type="submission" date="2021-01" db="EMBL/GenBank/DDBJ databases">
        <authorList>
            <person name="Corre E."/>
            <person name="Pelletier E."/>
            <person name="Niang G."/>
            <person name="Scheremetjew M."/>
            <person name="Finn R."/>
            <person name="Kale V."/>
            <person name="Holt S."/>
            <person name="Cochrane G."/>
            <person name="Meng A."/>
            <person name="Brown T."/>
            <person name="Cohen L."/>
        </authorList>
    </citation>
    <scope>NUCLEOTIDE SEQUENCE</scope>
    <source>
        <strain evidence="1">CCMP281</strain>
    </source>
</reference>
<accession>A0A7S3FBF0</accession>
<dbReference type="EMBL" id="HBHX01054567">
    <property type="protein sequence ID" value="CAE0134258.1"/>
    <property type="molecule type" value="Transcribed_RNA"/>
</dbReference>
<proteinExistence type="predicted"/>
<evidence type="ECO:0000313" key="1">
    <source>
        <dbReference type="EMBL" id="CAE0134258.1"/>
    </source>
</evidence>
<dbReference type="AlphaFoldDB" id="A0A7S3FBF0"/>